<dbReference type="Gene3D" id="2.40.30.160">
    <property type="match status" value="1"/>
</dbReference>
<evidence type="ECO:0000313" key="2">
    <source>
        <dbReference type="Proteomes" id="UP000711391"/>
    </source>
</evidence>
<accession>A0A937I7R4</accession>
<evidence type="ECO:0000313" key="1">
    <source>
        <dbReference type="EMBL" id="MBL6818472.1"/>
    </source>
</evidence>
<dbReference type="SUPFAM" id="SSF103025">
    <property type="entry name" value="Folate-binding domain"/>
    <property type="match status" value="1"/>
</dbReference>
<protein>
    <recommendedName>
        <fullName evidence="3">Aminomethyltransferase folate-binding domain-containing protein</fullName>
    </recommendedName>
</protein>
<comment type="caution">
    <text evidence="1">The sequence shown here is derived from an EMBL/GenBank/DDBJ whole genome shotgun (WGS) entry which is preliminary data.</text>
</comment>
<proteinExistence type="predicted"/>
<gene>
    <name evidence="1" type="ORF">ISQ64_03610</name>
</gene>
<evidence type="ECO:0008006" key="3">
    <source>
        <dbReference type="Google" id="ProtNLM"/>
    </source>
</evidence>
<organism evidence="1 2">
    <name type="scientific">SAR86 cluster bacterium</name>
    <dbReference type="NCBI Taxonomy" id="2030880"/>
    <lineage>
        <taxon>Bacteria</taxon>
        <taxon>Pseudomonadati</taxon>
        <taxon>Pseudomonadota</taxon>
        <taxon>Gammaproteobacteria</taxon>
        <taxon>SAR86 cluster</taxon>
    </lineage>
</organism>
<reference evidence="1" key="1">
    <citation type="submission" date="2020-10" db="EMBL/GenBank/DDBJ databases">
        <title>Microbiome of the Black Sea water column analyzed by genome centric metagenomics.</title>
        <authorList>
            <person name="Cabello-Yeves P.J."/>
            <person name="Callieri C."/>
            <person name="Picazo A."/>
            <person name="Mehrshad M."/>
            <person name="Haro-Moreno J.M."/>
            <person name="Roda-Garcia J."/>
            <person name="Dzembekova N."/>
            <person name="Slabakova V."/>
            <person name="Slabakova N."/>
            <person name="Moncheva S."/>
            <person name="Rodriguez-Valera F."/>
        </authorList>
    </citation>
    <scope>NUCLEOTIDE SEQUENCE</scope>
    <source>
        <strain evidence="1">BS307-5m-G50</strain>
    </source>
</reference>
<dbReference type="InterPro" id="IPR017703">
    <property type="entry name" value="YgfZ/GCV_T_CS"/>
</dbReference>
<dbReference type="EMBL" id="JADHQD010000020">
    <property type="protein sequence ID" value="MBL6818472.1"/>
    <property type="molecule type" value="Genomic_DNA"/>
</dbReference>
<sequence>MADFIIHKSNNYKVIIASKLSDIFIHELSPFAKFFGVSFEIDKQYIYGHITKEKQPPSYITNELFSLSIELDKKKKTLEEELEYKDWIFANKISSNFNLNETDIGIYRPLELNYDKLRVAFDKGCFRGQEIIARMKYLGVDRRKFINIISQEKISESKNLKILGEILNYKGYCVANAIIKKDSIKEYNI</sequence>
<dbReference type="Proteomes" id="UP000711391">
    <property type="component" value="Unassembled WGS sequence"/>
</dbReference>
<dbReference type="AlphaFoldDB" id="A0A937I7R4"/>
<name>A0A937I7R4_9GAMM</name>
<dbReference type="NCBIfam" id="TIGR03317">
    <property type="entry name" value="ygfZ_signature"/>
    <property type="match status" value="1"/>
</dbReference>
<feature type="non-terminal residue" evidence="1">
    <location>
        <position position="189"/>
    </location>
</feature>